<gene>
    <name evidence="1" type="ORF">BSP38_050</name>
</gene>
<name>A0A345MJR0_BPBSP</name>
<evidence type="ECO:0000313" key="2">
    <source>
        <dbReference type="Proteomes" id="UP000260425"/>
    </source>
</evidence>
<evidence type="ECO:0000313" key="1">
    <source>
        <dbReference type="EMBL" id="AXH71092.1"/>
    </source>
</evidence>
<reference evidence="1 2" key="1">
    <citation type="submission" date="2018-07" db="EMBL/GenBank/DDBJ databases">
        <title>Complete nucleotide sequence of Bacillus phage BSP38.</title>
        <authorList>
            <person name="Ghosh K."/>
            <person name="Kim K.-P."/>
        </authorList>
    </citation>
    <scope>NUCLEOTIDE SEQUENCE [LARGE SCALE GENOMIC DNA]</scope>
</reference>
<protein>
    <submittedName>
        <fullName evidence="1">Uncharacterized protein</fullName>
    </submittedName>
</protein>
<sequence>MDKGSYKNTRDSEYIKNLWHMTDGLEEKGQGKGLTLSHIINQEPTEENYAEVIDLLATLAKAAFNDYKFLIAKSQDEAKDTNFLQVVSQYAEAPELHKEIFTKSINYNIDMKVLVEKFAARVAQGDVFPLGDDVVVITDDGSGQLPTGVSPINSGLEHGEIAFIVSFIKKENLEAFKAEHFPKEAVSKPNENE</sequence>
<proteinExistence type="predicted"/>
<dbReference type="EMBL" id="MH606185">
    <property type="protein sequence ID" value="AXH71092.1"/>
    <property type="molecule type" value="Genomic_DNA"/>
</dbReference>
<dbReference type="InterPro" id="IPR055622">
    <property type="entry name" value="DUF7198"/>
</dbReference>
<keyword evidence="2" id="KW-1185">Reference proteome</keyword>
<accession>A0A345MJR0</accession>
<dbReference type="Proteomes" id="UP000260425">
    <property type="component" value="Segment"/>
</dbReference>
<organismHost>
    <name type="scientific">Bacillus subtilis</name>
    <dbReference type="NCBI Taxonomy" id="1423"/>
</organismHost>
<dbReference type="Pfam" id="PF23828">
    <property type="entry name" value="DUF7198"/>
    <property type="match status" value="1"/>
</dbReference>
<organism evidence="1 2">
    <name type="scientific">Bacillus phage BSP38</name>
    <dbReference type="NCBI Taxonomy" id="2283013"/>
    <lineage>
        <taxon>Viruses</taxon>
        <taxon>Duplodnaviria</taxon>
        <taxon>Heunggongvirae</taxon>
        <taxon>Uroviricota</taxon>
        <taxon>Caudoviricetes</taxon>
        <taxon>Herelleviridae</taxon>
        <taxon>Bastillevirinae</taxon>
        <taxon>Jeonjuvirus</taxon>
        <taxon>Jeonjuvirus BSP38</taxon>
    </lineage>
</organism>